<evidence type="ECO:0000313" key="3">
    <source>
        <dbReference type="Proteomes" id="UP001556367"/>
    </source>
</evidence>
<dbReference type="Proteomes" id="UP001556367">
    <property type="component" value="Unassembled WGS sequence"/>
</dbReference>
<gene>
    <name evidence="2" type="ORF">HGRIS_012446</name>
</gene>
<feature type="coiled-coil region" evidence="1">
    <location>
        <begin position="179"/>
        <end position="206"/>
    </location>
</feature>
<reference evidence="3" key="1">
    <citation type="submission" date="2024-06" db="EMBL/GenBank/DDBJ databases">
        <title>Multi-omics analyses provide insights into the biosynthesis of the anticancer antibiotic pleurotin in Hohenbuehelia grisea.</title>
        <authorList>
            <person name="Weaver J.A."/>
            <person name="Alberti F."/>
        </authorList>
    </citation>
    <scope>NUCLEOTIDE SEQUENCE [LARGE SCALE GENOMIC DNA]</scope>
    <source>
        <strain evidence="3">T-177</strain>
    </source>
</reference>
<protein>
    <recommendedName>
        <fullName evidence="4">Fungal N-terminal domain-containing protein</fullName>
    </recommendedName>
</protein>
<name>A0ABR3ISD9_9AGAR</name>
<comment type="caution">
    <text evidence="2">The sequence shown here is derived from an EMBL/GenBank/DDBJ whole genome shotgun (WGS) entry which is preliminary data.</text>
</comment>
<keyword evidence="3" id="KW-1185">Reference proteome</keyword>
<organism evidence="2 3">
    <name type="scientific">Hohenbuehelia grisea</name>
    <dbReference type="NCBI Taxonomy" id="104357"/>
    <lineage>
        <taxon>Eukaryota</taxon>
        <taxon>Fungi</taxon>
        <taxon>Dikarya</taxon>
        <taxon>Basidiomycota</taxon>
        <taxon>Agaricomycotina</taxon>
        <taxon>Agaricomycetes</taxon>
        <taxon>Agaricomycetidae</taxon>
        <taxon>Agaricales</taxon>
        <taxon>Pleurotineae</taxon>
        <taxon>Pleurotaceae</taxon>
        <taxon>Hohenbuehelia</taxon>
    </lineage>
</organism>
<dbReference type="Gene3D" id="1.20.1170.10">
    <property type="match status" value="1"/>
</dbReference>
<accession>A0ABR3ISD9</accession>
<evidence type="ECO:0000313" key="2">
    <source>
        <dbReference type="EMBL" id="KAL0946185.1"/>
    </source>
</evidence>
<proteinExistence type="predicted"/>
<sequence length="370" mass="40852">MAAMTYAEAVRTLNASDVQADISEACQKLAKTTVKMMQEFDHIAAQLHTIDLQGQSAPLLPQWNVLRQNYREVVWQFRTNAGLISGRLKLFCSLILPLATRNITGGSSRNHQEKLQVLQSFMGVSLPRTPLVASIHLFQIKVSSDHAALTRSLAENVLKLNSSLSGFHTGFTRFAASRVSSGQTELRNLRHKISELETELKQLYIGVGRLVGVEVGFLVYSTFRTIISASRSGRNKVSRHRLALHGSDAIAVGRLYEQLDRTHNEVAHADYAAQVSHRRNDSVTTSRAAVSSLASDQMMAIQGSLGLFLAIWSRLQTDCTEILRWVQTTHSPNDLPPSLTVYLQGGQTFYSTLAQSLDAFVSAIDPSLFA</sequence>
<keyword evidence="1" id="KW-0175">Coiled coil</keyword>
<evidence type="ECO:0008006" key="4">
    <source>
        <dbReference type="Google" id="ProtNLM"/>
    </source>
</evidence>
<dbReference type="EMBL" id="JASNQZ010000015">
    <property type="protein sequence ID" value="KAL0946185.1"/>
    <property type="molecule type" value="Genomic_DNA"/>
</dbReference>
<evidence type="ECO:0000256" key="1">
    <source>
        <dbReference type="SAM" id="Coils"/>
    </source>
</evidence>